<feature type="transmembrane region" description="Helical" evidence="2">
    <location>
        <begin position="321"/>
        <end position="342"/>
    </location>
</feature>
<evidence type="ECO:0000313" key="5">
    <source>
        <dbReference type="Proteomes" id="UP001165060"/>
    </source>
</evidence>
<organism evidence="4 5">
    <name type="scientific">Tetraparma gracilis</name>
    <dbReference type="NCBI Taxonomy" id="2962635"/>
    <lineage>
        <taxon>Eukaryota</taxon>
        <taxon>Sar</taxon>
        <taxon>Stramenopiles</taxon>
        <taxon>Ochrophyta</taxon>
        <taxon>Bolidophyceae</taxon>
        <taxon>Parmales</taxon>
        <taxon>Triparmaceae</taxon>
        <taxon>Tetraparma</taxon>
    </lineage>
</organism>
<evidence type="ECO:0000259" key="3">
    <source>
        <dbReference type="PROSITE" id="PS50156"/>
    </source>
</evidence>
<gene>
    <name evidence="4" type="ORF">TeGR_g10158</name>
</gene>
<dbReference type="PROSITE" id="PS50156">
    <property type="entry name" value="SSD"/>
    <property type="match status" value="1"/>
</dbReference>
<feature type="transmembrane region" description="Helical" evidence="2">
    <location>
        <begin position="218"/>
        <end position="237"/>
    </location>
</feature>
<dbReference type="EMBL" id="BRYB01005515">
    <property type="protein sequence ID" value="GMI25439.1"/>
    <property type="molecule type" value="Genomic_DNA"/>
</dbReference>
<comment type="caution">
    <text evidence="4">The sequence shown here is derived from an EMBL/GenBank/DDBJ whole genome shotgun (WGS) entry which is preliminary data.</text>
</comment>
<feature type="transmembrane region" description="Helical" evidence="2">
    <location>
        <begin position="280"/>
        <end position="300"/>
    </location>
</feature>
<feature type="domain" description="SSD" evidence="3">
    <location>
        <begin position="217"/>
        <end position="377"/>
    </location>
</feature>
<feature type="transmembrane region" description="Helical" evidence="2">
    <location>
        <begin position="801"/>
        <end position="824"/>
    </location>
</feature>
<name>A0ABQ6MFK5_9STRA</name>
<feature type="transmembrane region" description="Helical" evidence="2">
    <location>
        <begin position="354"/>
        <end position="377"/>
    </location>
</feature>
<evidence type="ECO:0000256" key="1">
    <source>
        <dbReference type="ARBA" id="ARBA00005585"/>
    </source>
</evidence>
<dbReference type="InterPro" id="IPR053958">
    <property type="entry name" value="HMGCR/SNAP/NPC1-like_SSD"/>
</dbReference>
<keyword evidence="2" id="KW-0472">Membrane</keyword>
<proteinExistence type="inferred from homology"/>
<feature type="non-terminal residue" evidence="4">
    <location>
        <position position="1"/>
    </location>
</feature>
<dbReference type="InterPro" id="IPR000731">
    <property type="entry name" value="SSD"/>
</dbReference>
<feature type="transmembrane region" description="Helical" evidence="2">
    <location>
        <begin position="249"/>
        <end position="274"/>
    </location>
</feature>
<dbReference type="PANTHER" id="PTHR10796:SF92">
    <property type="entry name" value="PATCHED-RELATED, ISOFORM A"/>
    <property type="match status" value="1"/>
</dbReference>
<keyword evidence="2" id="KW-0812">Transmembrane</keyword>
<feature type="transmembrane region" description="Helical" evidence="2">
    <location>
        <begin position="673"/>
        <end position="692"/>
    </location>
</feature>
<dbReference type="Pfam" id="PF12349">
    <property type="entry name" value="Sterol-sensing"/>
    <property type="match status" value="1"/>
</dbReference>
<evidence type="ECO:0000313" key="4">
    <source>
        <dbReference type="EMBL" id="GMI25439.1"/>
    </source>
</evidence>
<feature type="transmembrane region" description="Helical" evidence="2">
    <location>
        <begin position="699"/>
        <end position="720"/>
    </location>
</feature>
<feature type="transmembrane region" description="Helical" evidence="2">
    <location>
        <begin position="772"/>
        <end position="789"/>
    </location>
</feature>
<feature type="transmembrane region" description="Helical" evidence="2">
    <location>
        <begin position="453"/>
        <end position="471"/>
    </location>
</feature>
<evidence type="ECO:0000256" key="2">
    <source>
        <dbReference type="SAM" id="Phobius"/>
    </source>
</evidence>
<comment type="similarity">
    <text evidence="1">Belongs to the patched family.</text>
</comment>
<sequence>PPPPPTTQVPADSYAKKNYDYIEEVFAQPIADITIMITGPEGNEDVIADSTYLDIMFEIDAMTASLTAEWKGNTYTYEDVCRRDDNDACYSDGALQFFEGDEAVYEAAKAGDALLAAFQVDVFPGTARPAVYEPETVGLSEFDEDGTFTGGKCLKQSYDLNNPTECTEDYDCASNEFMLAWQDKMAEIVKDKKDVATISYLSALSLDIELGAAVFADLPLVAIAYLVMILVCMLTLGDGISSGLRHSSVALGAGSVMVVFLSTLGGFGICALFGAPFTSLHALLPFILLGIGVDDTYIIVNSMMQQKPTKSLENRVADAMAHAGVPILYTSITDFTAFMLGASSPLLGISSFCIYAGVSILFDFFLQCTMFVAIMVWDARRKEARKYDCCCCFDAGILSDNGNNVITREKQYRKSQSNIAATLKEPEDVTVKDVKDLESFLDYFIVQCDKYRWVVFFFFAALFAFGVTGATKNTEGFDVNKLVLDDSHFKAYNTMNEDYGLSTYNAKAPVGIYYKGGGLELQKAEVQANIMELNTESLDLSHNVGPVYCWLDSFLAWLPSESDTCATGDCDYSSGYSFADEATFLAKLNAFLAVSANSIYSTDIALDETTGSVVASRCWVWHIDIGDVPNQIEAMDEMVAFLDSNPTGLATTPFADSWMYTFVFQFKIIPPTLMLNFILVILTVIITSPFVLKQPLAVGLLVCTLFLIDAELLGMVYAYGLNINSFTALSLVMAVGLVVDYNAHITHAYFMGDPNEDRITRMRLASKSMGRSVLMGGLTSLLGLIPLAFSRCEVFRVFFQMTLAIVVLGVAHGLCLGPTLLMALPIPTPDHVFDSYNKWKGIKETKLGARTERAIHKRISQNEDDLAEGGPQNNDI</sequence>
<keyword evidence="5" id="KW-1185">Reference proteome</keyword>
<feature type="transmembrane region" description="Helical" evidence="2">
    <location>
        <begin position="726"/>
        <end position="751"/>
    </location>
</feature>
<dbReference type="Gene3D" id="1.20.1640.10">
    <property type="entry name" value="Multidrug efflux transporter AcrB transmembrane domain"/>
    <property type="match status" value="2"/>
</dbReference>
<protein>
    <recommendedName>
        <fullName evidence="3">SSD domain-containing protein</fullName>
    </recommendedName>
</protein>
<dbReference type="PANTHER" id="PTHR10796">
    <property type="entry name" value="PATCHED-RELATED"/>
    <property type="match status" value="1"/>
</dbReference>
<keyword evidence="2" id="KW-1133">Transmembrane helix</keyword>
<dbReference type="SUPFAM" id="SSF82866">
    <property type="entry name" value="Multidrug efflux transporter AcrB transmembrane domain"/>
    <property type="match status" value="2"/>
</dbReference>
<dbReference type="InterPro" id="IPR051697">
    <property type="entry name" value="Patched_domain-protein"/>
</dbReference>
<accession>A0ABQ6MFK5</accession>
<reference evidence="4 5" key="1">
    <citation type="journal article" date="2023" name="Commun. Biol.">
        <title>Genome analysis of Parmales, the sister group of diatoms, reveals the evolutionary specialization of diatoms from phago-mixotrophs to photoautotrophs.</title>
        <authorList>
            <person name="Ban H."/>
            <person name="Sato S."/>
            <person name="Yoshikawa S."/>
            <person name="Yamada K."/>
            <person name="Nakamura Y."/>
            <person name="Ichinomiya M."/>
            <person name="Sato N."/>
            <person name="Blanc-Mathieu R."/>
            <person name="Endo H."/>
            <person name="Kuwata A."/>
            <person name="Ogata H."/>
        </authorList>
    </citation>
    <scope>NUCLEOTIDE SEQUENCE [LARGE SCALE GENOMIC DNA]</scope>
</reference>
<dbReference type="Proteomes" id="UP001165060">
    <property type="component" value="Unassembled WGS sequence"/>
</dbReference>